<proteinExistence type="predicted"/>
<reference evidence="2" key="1">
    <citation type="submission" date="2023-04" db="EMBL/GenBank/DDBJ databases">
        <title>Phytophthora fragariaefolia NBRC 109709.</title>
        <authorList>
            <person name="Ichikawa N."/>
            <person name="Sato H."/>
            <person name="Tonouchi N."/>
        </authorList>
    </citation>
    <scope>NUCLEOTIDE SEQUENCE</scope>
    <source>
        <strain evidence="2">NBRC 109709</strain>
    </source>
</reference>
<sequence length="82" mass="8928">MDSGDEAAKDDMVVDEDGEVLPDDVVDSGETVVDEAVEAEVEHEIQFAQRFLDEIGGYHATFISTPITTNRLNEIGLGRSES</sequence>
<keyword evidence="3" id="KW-1185">Reference proteome</keyword>
<organism evidence="2 3">
    <name type="scientific">Phytophthora fragariaefolia</name>
    <dbReference type="NCBI Taxonomy" id="1490495"/>
    <lineage>
        <taxon>Eukaryota</taxon>
        <taxon>Sar</taxon>
        <taxon>Stramenopiles</taxon>
        <taxon>Oomycota</taxon>
        <taxon>Peronosporomycetes</taxon>
        <taxon>Peronosporales</taxon>
        <taxon>Peronosporaceae</taxon>
        <taxon>Phytophthora</taxon>
    </lineage>
</organism>
<protein>
    <submittedName>
        <fullName evidence="2">Unnamed protein product</fullName>
    </submittedName>
</protein>
<dbReference type="AlphaFoldDB" id="A0A9W7D528"/>
<dbReference type="Proteomes" id="UP001165121">
    <property type="component" value="Unassembled WGS sequence"/>
</dbReference>
<feature type="region of interest" description="Disordered" evidence="1">
    <location>
        <begin position="1"/>
        <end position="24"/>
    </location>
</feature>
<gene>
    <name evidence="2" type="ORF">Pfra01_002330100</name>
</gene>
<evidence type="ECO:0000256" key="1">
    <source>
        <dbReference type="SAM" id="MobiDB-lite"/>
    </source>
</evidence>
<feature type="compositionally biased region" description="Basic and acidic residues" evidence="1">
    <location>
        <begin position="1"/>
        <end position="12"/>
    </location>
</feature>
<evidence type="ECO:0000313" key="3">
    <source>
        <dbReference type="Proteomes" id="UP001165121"/>
    </source>
</evidence>
<evidence type="ECO:0000313" key="2">
    <source>
        <dbReference type="EMBL" id="GMF55351.1"/>
    </source>
</evidence>
<accession>A0A9W7D528</accession>
<feature type="compositionally biased region" description="Acidic residues" evidence="1">
    <location>
        <begin position="13"/>
        <end position="24"/>
    </location>
</feature>
<comment type="caution">
    <text evidence="2">The sequence shown here is derived from an EMBL/GenBank/DDBJ whole genome shotgun (WGS) entry which is preliminary data.</text>
</comment>
<name>A0A9W7D528_9STRA</name>
<dbReference type="EMBL" id="BSXT01003702">
    <property type="protein sequence ID" value="GMF55351.1"/>
    <property type="molecule type" value="Genomic_DNA"/>
</dbReference>